<evidence type="ECO:0000256" key="5">
    <source>
        <dbReference type="ARBA" id="ARBA00082063"/>
    </source>
</evidence>
<evidence type="ECO:0000256" key="3">
    <source>
        <dbReference type="ARBA" id="ARBA00056708"/>
    </source>
</evidence>
<dbReference type="PANTHER" id="PTHR14359">
    <property type="entry name" value="HOMO-OLIGOMERIC FLAVIN CONTAINING CYS DECARBOXYLASE FAMILY"/>
    <property type="match status" value="1"/>
</dbReference>
<evidence type="ECO:0000256" key="4">
    <source>
        <dbReference type="ARBA" id="ARBA00070201"/>
    </source>
</evidence>
<dbReference type="PANTHER" id="PTHR14359:SF6">
    <property type="entry name" value="PHOSPHOPANTOTHENOYLCYSTEINE DECARBOXYLASE"/>
    <property type="match status" value="1"/>
</dbReference>
<dbReference type="GO" id="GO:0010181">
    <property type="term" value="F:FMN binding"/>
    <property type="evidence" value="ECO:0007669"/>
    <property type="project" value="TreeGrafter"/>
</dbReference>
<evidence type="ECO:0000313" key="7">
    <source>
        <dbReference type="EMBL" id="JAV12833.1"/>
    </source>
</evidence>
<evidence type="ECO:0000256" key="2">
    <source>
        <dbReference type="ARBA" id="ARBA00038350"/>
    </source>
</evidence>
<reference evidence="7" key="1">
    <citation type="submission" date="2016-12" db="EMBL/GenBank/DDBJ databases">
        <title>An insight into the sialome and mialome of the sand fly, Nyssomyia neivai.</title>
        <authorList>
            <person name="Sebastian V."/>
            <person name="Goulart T.M."/>
            <person name="Oliveira W."/>
            <person name="Calvo E."/>
            <person name="Oliveira L.F."/>
            <person name="Pinto M.C."/>
            <person name="Rosselino A.M."/>
            <person name="Ribeiro J.M."/>
        </authorList>
    </citation>
    <scope>NUCLEOTIDE SEQUENCE</scope>
</reference>
<dbReference type="SUPFAM" id="SSF52507">
    <property type="entry name" value="Homo-oligomeric flavin-containing Cys decarboxylases, HFCD"/>
    <property type="match status" value="1"/>
</dbReference>
<proteinExistence type="inferred from homology"/>
<dbReference type="AlphaFoldDB" id="A0A1L8E269"/>
<dbReference type="InterPro" id="IPR003382">
    <property type="entry name" value="Flavoprotein"/>
</dbReference>
<accession>A0A1L8E269</accession>
<dbReference type="GO" id="GO:0071513">
    <property type="term" value="C:phosphopantothenoylcysteine decarboxylase complex"/>
    <property type="evidence" value="ECO:0007669"/>
    <property type="project" value="TreeGrafter"/>
</dbReference>
<dbReference type="FunFam" id="3.40.50.1950:FF:000004">
    <property type="entry name" value="Phosphopantothenoylcysteine decarboxylase"/>
    <property type="match status" value="1"/>
</dbReference>
<evidence type="ECO:0000256" key="1">
    <source>
        <dbReference type="ARBA" id="ARBA00022993"/>
    </source>
</evidence>
<dbReference type="GO" id="GO:0015937">
    <property type="term" value="P:coenzyme A biosynthetic process"/>
    <property type="evidence" value="ECO:0007669"/>
    <property type="project" value="UniProtKB-KW"/>
</dbReference>
<sequence length="188" mass="21033">MEKGFRIVIGCTGSVATIKLPELVEKLTNEIPGVEIQIVTTEAAKNFISSDFLQKFKVLTDADEWSAWKKRGDPVLHIDLTKWADLLLIAPLDANTLAKIAAGMCDNFLLCIVRAWELSKPLLFCPAMNTKMWQHPITAQHIAKLKEWGYHEIPCIEKTLMCGDKGPGAMAEPHTIVSIVREYSDKKN</sequence>
<organism evidence="7">
    <name type="scientific">Nyssomyia neivai</name>
    <dbReference type="NCBI Taxonomy" id="330878"/>
    <lineage>
        <taxon>Eukaryota</taxon>
        <taxon>Metazoa</taxon>
        <taxon>Ecdysozoa</taxon>
        <taxon>Arthropoda</taxon>
        <taxon>Hexapoda</taxon>
        <taxon>Insecta</taxon>
        <taxon>Pterygota</taxon>
        <taxon>Neoptera</taxon>
        <taxon>Endopterygota</taxon>
        <taxon>Diptera</taxon>
        <taxon>Nematocera</taxon>
        <taxon>Psychodoidea</taxon>
        <taxon>Psychodidae</taxon>
        <taxon>Nyssomyia</taxon>
    </lineage>
</organism>
<keyword evidence="1" id="KW-0173">Coenzyme A biosynthesis</keyword>
<dbReference type="InterPro" id="IPR036551">
    <property type="entry name" value="Flavin_trans-like"/>
</dbReference>
<dbReference type="GO" id="GO:0004633">
    <property type="term" value="F:phosphopantothenoylcysteine decarboxylase activity"/>
    <property type="evidence" value="ECO:0007669"/>
    <property type="project" value="TreeGrafter"/>
</dbReference>
<dbReference type="Pfam" id="PF02441">
    <property type="entry name" value="Flavoprotein"/>
    <property type="match status" value="1"/>
</dbReference>
<feature type="domain" description="Flavoprotein" evidence="6">
    <location>
        <begin position="6"/>
        <end position="181"/>
    </location>
</feature>
<evidence type="ECO:0000259" key="6">
    <source>
        <dbReference type="Pfam" id="PF02441"/>
    </source>
</evidence>
<comment type="similarity">
    <text evidence="2">Belongs to the HFCD (homooligomeric flavin containing Cys decarboxylase) superfamily.</text>
</comment>
<dbReference type="Gene3D" id="3.40.50.1950">
    <property type="entry name" value="Flavin prenyltransferase-like"/>
    <property type="match status" value="1"/>
</dbReference>
<protein>
    <recommendedName>
        <fullName evidence="4">Phosphopantothenoylcysteine decarboxylase</fullName>
    </recommendedName>
    <alternativeName>
        <fullName evidence="5">CoaC</fullName>
    </alternativeName>
</protein>
<comment type="function">
    <text evidence="3">Catalyzes the decarboxylation of the cysteine moiety of 4-phosphopantothenoylcysteine to form 4'-phosphopantotheine and this reaction forms part of the biosynthesis of coenzyme A.</text>
</comment>
<dbReference type="EMBL" id="GFDF01001251">
    <property type="protein sequence ID" value="JAV12833.1"/>
    <property type="molecule type" value="Transcribed_RNA"/>
</dbReference>
<name>A0A1L8E269_9DIPT</name>